<proteinExistence type="predicted"/>
<accession>A0A0B5BFU9</accession>
<protein>
    <submittedName>
        <fullName evidence="1">Uncharacterized protein</fullName>
    </submittedName>
</protein>
<organism evidence="1 2">
    <name type="scientific">Geobacter pickeringii</name>
    <dbReference type="NCBI Taxonomy" id="345632"/>
    <lineage>
        <taxon>Bacteria</taxon>
        <taxon>Pseudomonadati</taxon>
        <taxon>Thermodesulfobacteriota</taxon>
        <taxon>Desulfuromonadia</taxon>
        <taxon>Geobacterales</taxon>
        <taxon>Geobacteraceae</taxon>
        <taxon>Geobacter</taxon>
    </lineage>
</organism>
<evidence type="ECO:0000313" key="1">
    <source>
        <dbReference type="EMBL" id="AJE04019.1"/>
    </source>
</evidence>
<dbReference type="EMBL" id="CP009788">
    <property type="protein sequence ID" value="AJE04019.1"/>
    <property type="molecule type" value="Genomic_DNA"/>
</dbReference>
<dbReference type="OrthoDB" id="9787127at2"/>
<dbReference type="RefSeq" id="WP_039743597.1">
    <property type="nucleotide sequence ID" value="NZ_CP009788.1"/>
</dbReference>
<dbReference type="HOGENOM" id="CLU_168752_0_0_7"/>
<gene>
    <name evidence="1" type="ORF">GPICK_12215</name>
</gene>
<dbReference type="Proteomes" id="UP000057609">
    <property type="component" value="Chromosome"/>
</dbReference>
<keyword evidence="2" id="KW-1185">Reference proteome</keyword>
<dbReference type="STRING" id="345632.GPICK_12215"/>
<dbReference type="KEGG" id="gpi:GPICK_12215"/>
<reference evidence="1 2" key="1">
    <citation type="journal article" date="2015" name="Genome Announc.">
        <title>Complete Genome of Geobacter pickeringii G13T, a Metal-Reducing Isolate from Sedimentary Kaolin Deposits.</title>
        <authorList>
            <person name="Badalamenti J.P."/>
            <person name="Bond D.R."/>
        </authorList>
    </citation>
    <scope>NUCLEOTIDE SEQUENCE [LARGE SCALE GENOMIC DNA]</scope>
    <source>
        <strain evidence="1 2">G13</strain>
    </source>
</reference>
<sequence length="106" mass="12546">MNNDLKREFDAAMMKIYVRALREADYPAHRYHQMLCEHGGLETAKRLVNAPNVSEGYTALWERKRLDLTVEALIQDKKWRELFSEEELKKAKKRLGDYGYTLQPED</sequence>
<evidence type="ECO:0000313" key="2">
    <source>
        <dbReference type="Proteomes" id="UP000057609"/>
    </source>
</evidence>
<name>A0A0B5BFU9_9BACT</name>
<dbReference type="AlphaFoldDB" id="A0A0B5BFU9"/>